<dbReference type="PATRIC" id="fig|754436.4.peg.2639"/>
<dbReference type="AlphaFoldDB" id="A0A0J1GL71"/>
<feature type="region of interest" description="Disordered" evidence="1">
    <location>
        <begin position="192"/>
        <end position="218"/>
    </location>
</feature>
<evidence type="ECO:0000313" key="3">
    <source>
        <dbReference type="EMBL" id="KLV00458.1"/>
    </source>
</evidence>
<feature type="transmembrane region" description="Helical" evidence="2">
    <location>
        <begin position="167"/>
        <end position="182"/>
    </location>
</feature>
<proteinExistence type="predicted"/>
<dbReference type="InterPro" id="IPR008523">
    <property type="entry name" value="DUF805"/>
</dbReference>
<evidence type="ECO:0000256" key="1">
    <source>
        <dbReference type="SAM" id="MobiDB-lite"/>
    </source>
</evidence>
<accession>A0A0J1GL71</accession>
<feature type="compositionally biased region" description="Basic and acidic residues" evidence="1">
    <location>
        <begin position="199"/>
        <end position="218"/>
    </location>
</feature>
<evidence type="ECO:0000256" key="2">
    <source>
        <dbReference type="SAM" id="Phobius"/>
    </source>
</evidence>
<dbReference type="Proteomes" id="UP000036426">
    <property type="component" value="Unassembled WGS sequence"/>
</dbReference>
<dbReference type="RefSeq" id="WP_047874724.1">
    <property type="nucleotide sequence ID" value="NZ_BMYC01000004.1"/>
</dbReference>
<dbReference type="GO" id="GO:0016020">
    <property type="term" value="C:membrane"/>
    <property type="evidence" value="ECO:0007669"/>
    <property type="project" value="InterPro"/>
</dbReference>
<keyword evidence="2" id="KW-0812">Transmembrane</keyword>
<organism evidence="3 4">
    <name type="scientific">Photobacterium aphoticum</name>
    <dbReference type="NCBI Taxonomy" id="754436"/>
    <lineage>
        <taxon>Bacteria</taxon>
        <taxon>Pseudomonadati</taxon>
        <taxon>Pseudomonadota</taxon>
        <taxon>Gammaproteobacteria</taxon>
        <taxon>Vibrionales</taxon>
        <taxon>Vibrionaceae</taxon>
        <taxon>Photobacterium</taxon>
    </lineage>
</organism>
<dbReference type="EMBL" id="LDOV01000022">
    <property type="protein sequence ID" value="KLV00458.1"/>
    <property type="molecule type" value="Genomic_DNA"/>
</dbReference>
<keyword evidence="2" id="KW-0472">Membrane</keyword>
<feature type="transmembrane region" description="Helical" evidence="2">
    <location>
        <begin position="114"/>
        <end position="132"/>
    </location>
</feature>
<comment type="caution">
    <text evidence="3">The sequence shown here is derived from an EMBL/GenBank/DDBJ whole genome shotgun (WGS) entry which is preliminary data.</text>
</comment>
<name>A0A0J1GL71_9GAMM</name>
<feature type="transmembrane region" description="Helical" evidence="2">
    <location>
        <begin position="144"/>
        <end position="161"/>
    </location>
</feature>
<keyword evidence="4" id="KW-1185">Reference proteome</keyword>
<feature type="transmembrane region" description="Helical" evidence="2">
    <location>
        <begin position="83"/>
        <end position="102"/>
    </location>
</feature>
<dbReference type="Pfam" id="PF05656">
    <property type="entry name" value="DUF805"/>
    <property type="match status" value="1"/>
</dbReference>
<reference evidence="3 4" key="1">
    <citation type="submission" date="2015-05" db="EMBL/GenBank/DDBJ databases">
        <title>Photobacterium galathea sp. nov.</title>
        <authorList>
            <person name="Machado H."/>
            <person name="Gram L."/>
        </authorList>
    </citation>
    <scope>NUCLEOTIDE SEQUENCE [LARGE SCALE GENOMIC DNA]</scope>
    <source>
        <strain evidence="3 4">DSM 25995</strain>
    </source>
</reference>
<keyword evidence="2" id="KW-1133">Transmembrane helix</keyword>
<sequence>MNSYKVLERDNVRLAIDLSKLDCEREIEQLQQQGFVIVCYEIRAQSPADAVDAFVVGSQTDRIPLSLYNILFFKTNAMKRRHYIGISLLSILIFIAIIFGVIEGMTNVEDSMSSMGMLVVAGLLGLWLGIGVNVARWKNIGHKGWYYLLAVIVVTMIDLTISRAIEYEFSLAGLILGFYLLCSPENFARRNTGGGDTDSGNHTKMDSIDKQTSEHFNA</sequence>
<protein>
    <submittedName>
        <fullName evidence="3">Uncharacterized protein</fullName>
    </submittedName>
</protein>
<evidence type="ECO:0000313" key="4">
    <source>
        <dbReference type="Proteomes" id="UP000036426"/>
    </source>
</evidence>
<gene>
    <name evidence="3" type="ORF">ABT58_12415</name>
</gene>